<dbReference type="RefSeq" id="WP_200274226.1">
    <property type="nucleotide sequence ID" value="NZ_JAENIJ010000091.1"/>
</dbReference>
<protein>
    <submittedName>
        <fullName evidence="1">Uncharacterized protein</fullName>
    </submittedName>
</protein>
<comment type="caution">
    <text evidence="1">The sequence shown here is derived from an EMBL/GenBank/DDBJ whole genome shotgun (WGS) entry which is preliminary data.</text>
</comment>
<dbReference type="Proteomes" id="UP000603141">
    <property type="component" value="Unassembled WGS sequence"/>
</dbReference>
<evidence type="ECO:0000313" key="1">
    <source>
        <dbReference type="EMBL" id="MBK1884749.1"/>
    </source>
</evidence>
<dbReference type="AlphaFoldDB" id="A0A934VYQ1"/>
<gene>
    <name evidence="1" type="ORF">JIN85_20220</name>
</gene>
<evidence type="ECO:0000313" key="2">
    <source>
        <dbReference type="Proteomes" id="UP000603141"/>
    </source>
</evidence>
<organism evidence="1 2">
    <name type="scientific">Luteolibacter pohnpeiensis</name>
    <dbReference type="NCBI Taxonomy" id="454153"/>
    <lineage>
        <taxon>Bacteria</taxon>
        <taxon>Pseudomonadati</taxon>
        <taxon>Verrucomicrobiota</taxon>
        <taxon>Verrucomicrobiia</taxon>
        <taxon>Verrucomicrobiales</taxon>
        <taxon>Verrucomicrobiaceae</taxon>
        <taxon>Luteolibacter</taxon>
    </lineage>
</organism>
<reference evidence="1" key="1">
    <citation type="submission" date="2021-01" db="EMBL/GenBank/DDBJ databases">
        <title>Modified the classification status of verrucomicrobia.</title>
        <authorList>
            <person name="Feng X."/>
        </authorList>
    </citation>
    <scope>NUCLEOTIDE SEQUENCE</scope>
    <source>
        <strain evidence="1">KCTC 22041</strain>
    </source>
</reference>
<proteinExistence type="predicted"/>
<name>A0A934VYQ1_9BACT</name>
<keyword evidence="2" id="KW-1185">Reference proteome</keyword>
<accession>A0A934VYQ1</accession>
<sequence>MRTLIIMAAFLSSIGRLFGGDDKPAYELAEIYTDMRQQVLELDAEKIGELKDKPIWAVLMETGYPEAAVTLVAVADGAASLYFSR</sequence>
<dbReference type="EMBL" id="JAENIJ010000091">
    <property type="protein sequence ID" value="MBK1884749.1"/>
    <property type="molecule type" value="Genomic_DNA"/>
</dbReference>